<evidence type="ECO:0000256" key="3">
    <source>
        <dbReference type="ARBA" id="ARBA00023006"/>
    </source>
</evidence>
<dbReference type="InParanoid" id="F4WCK4"/>
<organism evidence="6">
    <name type="scientific">Acromyrmex echinatior</name>
    <name type="common">Panamanian leafcutter ant</name>
    <name type="synonym">Acromyrmex octospinosus echinatior</name>
    <dbReference type="NCBI Taxonomy" id="103372"/>
    <lineage>
        <taxon>Eukaryota</taxon>
        <taxon>Metazoa</taxon>
        <taxon>Ecdysozoa</taxon>
        <taxon>Arthropoda</taxon>
        <taxon>Hexapoda</taxon>
        <taxon>Insecta</taxon>
        <taxon>Pterygota</taxon>
        <taxon>Neoptera</taxon>
        <taxon>Endopterygota</taxon>
        <taxon>Hymenoptera</taxon>
        <taxon>Apocrita</taxon>
        <taxon>Aculeata</taxon>
        <taxon>Formicoidea</taxon>
        <taxon>Formicidae</taxon>
        <taxon>Myrmicinae</taxon>
        <taxon>Acromyrmex</taxon>
    </lineage>
</organism>
<evidence type="ECO:0000313" key="5">
    <source>
        <dbReference type="EMBL" id="EGI68184.1"/>
    </source>
</evidence>
<protein>
    <recommendedName>
        <fullName evidence="2">Autophagy-related protein 101</fullName>
    </recommendedName>
</protein>
<dbReference type="EMBL" id="GL888070">
    <property type="protein sequence ID" value="EGI68184.1"/>
    <property type="molecule type" value="Genomic_DNA"/>
</dbReference>
<feature type="region of interest" description="Disordered" evidence="4">
    <location>
        <begin position="1"/>
        <end position="29"/>
    </location>
</feature>
<dbReference type="PANTHER" id="PTHR13292:SF0">
    <property type="entry name" value="AUTOPHAGY-RELATED PROTEIN 101"/>
    <property type="match status" value="1"/>
</dbReference>
<dbReference type="FunCoup" id="F4WCK4">
    <property type="interactions" value="133"/>
</dbReference>
<evidence type="ECO:0000256" key="4">
    <source>
        <dbReference type="SAM" id="MobiDB-lite"/>
    </source>
</evidence>
<name>F4WCK4_ACREC</name>
<sequence>MSRKVRVDEPIGGSRTRSSKRQDFKASRRDFQESEVVSRLLQLRTCDADLTARRRAAVFATHTNAHIRAGGSGDGGCSGGGNSSCIVVGGGGGGGGDGGGGITMNARTQLFELSMEGRQVDEAVASIFHSVLFHRSLGKFKYKQEGSYSVGTVGYQDVDCDFIDFTYVCCSSVHLDQTLKREISGFSEALRSTDSPGSGQISLEFFQRKKSRWPFQPECIPWEVWTVRLELIKLATEHERQICREKVGDLLTDKILYITEVMNRHDYIPKVPSQAELDLIFDTSYPDIQPYLFKLSFTTSSPSTTTMGNTMKKLIRETLSI</sequence>
<dbReference type="AlphaFoldDB" id="F4WCK4"/>
<evidence type="ECO:0000313" key="6">
    <source>
        <dbReference type="Proteomes" id="UP000007755"/>
    </source>
</evidence>
<evidence type="ECO:0000256" key="2">
    <source>
        <dbReference type="ARBA" id="ARBA00018874"/>
    </source>
</evidence>
<evidence type="ECO:0000256" key="1">
    <source>
        <dbReference type="ARBA" id="ARBA00007130"/>
    </source>
</evidence>
<keyword evidence="6" id="KW-1185">Reference proteome</keyword>
<dbReference type="eggNOG" id="KOG4493">
    <property type="taxonomic scope" value="Eukaryota"/>
</dbReference>
<dbReference type="GO" id="GO:1990316">
    <property type="term" value="C:Atg1/ULK1 kinase complex"/>
    <property type="evidence" value="ECO:0007669"/>
    <property type="project" value="TreeGrafter"/>
</dbReference>
<proteinExistence type="inferred from homology"/>
<dbReference type="GO" id="GO:0000407">
    <property type="term" value="C:phagophore assembly site"/>
    <property type="evidence" value="ECO:0007669"/>
    <property type="project" value="TreeGrafter"/>
</dbReference>
<dbReference type="Pfam" id="PF07855">
    <property type="entry name" value="ATG101"/>
    <property type="match status" value="1"/>
</dbReference>
<dbReference type="STRING" id="103372.F4WCK4"/>
<dbReference type="GO" id="GO:0019901">
    <property type="term" value="F:protein kinase binding"/>
    <property type="evidence" value="ECO:0007669"/>
    <property type="project" value="TreeGrafter"/>
</dbReference>
<reference evidence="5" key="1">
    <citation type="submission" date="2011-02" db="EMBL/GenBank/DDBJ databases">
        <title>The genome of the leaf-cutting ant Acromyrmex echinatior suggests key adaptations to social evolution and fungus farming.</title>
        <authorList>
            <person name="Nygaard S."/>
            <person name="Zhang G."/>
        </authorList>
    </citation>
    <scope>NUCLEOTIDE SEQUENCE</scope>
</reference>
<dbReference type="Proteomes" id="UP000007755">
    <property type="component" value="Unassembled WGS sequence"/>
</dbReference>
<feature type="compositionally biased region" description="Basic and acidic residues" evidence="4">
    <location>
        <begin position="20"/>
        <end position="29"/>
    </location>
</feature>
<comment type="similarity">
    <text evidence="1">Belongs to the ATG101 family.</text>
</comment>
<accession>F4WCK4</accession>
<dbReference type="PANTHER" id="PTHR13292">
    <property type="entry name" value="AUTOPHAGY-RELATED PROTEIN 101"/>
    <property type="match status" value="1"/>
</dbReference>
<dbReference type="InterPro" id="IPR012445">
    <property type="entry name" value="ATG101"/>
</dbReference>
<dbReference type="OrthoDB" id="10259639at2759"/>
<keyword evidence="3" id="KW-0072">Autophagy</keyword>
<gene>
    <name evidence="5" type="ORF">G5I_03280</name>
</gene>
<dbReference type="GO" id="GO:0000045">
    <property type="term" value="P:autophagosome assembly"/>
    <property type="evidence" value="ECO:0007669"/>
    <property type="project" value="TreeGrafter"/>
</dbReference>